<comment type="subcellular location">
    <subcellularLocation>
        <location evidence="1">Cell membrane</location>
        <topology evidence="1">Multi-pass membrane protein</topology>
    </subcellularLocation>
</comment>
<dbReference type="PANTHER" id="PTHR23513">
    <property type="entry name" value="INTEGRAL MEMBRANE EFFLUX PROTEIN-RELATED"/>
    <property type="match status" value="1"/>
</dbReference>
<gene>
    <name evidence="9" type="ORF">EV700_3101</name>
</gene>
<keyword evidence="6 7" id="KW-0472">Membrane</keyword>
<evidence type="ECO:0000256" key="2">
    <source>
        <dbReference type="ARBA" id="ARBA00022448"/>
    </source>
</evidence>
<dbReference type="CDD" id="cd06173">
    <property type="entry name" value="MFS_MefA_like"/>
    <property type="match status" value="1"/>
</dbReference>
<evidence type="ECO:0000256" key="6">
    <source>
        <dbReference type="ARBA" id="ARBA00023136"/>
    </source>
</evidence>
<feature type="transmembrane region" description="Helical" evidence="7">
    <location>
        <begin position="109"/>
        <end position="131"/>
    </location>
</feature>
<organism evidence="9 10">
    <name type="scientific">Fluviicoccus keumensis</name>
    <dbReference type="NCBI Taxonomy" id="1435465"/>
    <lineage>
        <taxon>Bacteria</taxon>
        <taxon>Pseudomonadati</taxon>
        <taxon>Pseudomonadota</taxon>
        <taxon>Gammaproteobacteria</taxon>
        <taxon>Moraxellales</taxon>
        <taxon>Moraxellaceae</taxon>
        <taxon>Fluviicoccus</taxon>
    </lineage>
</organism>
<dbReference type="InterPro" id="IPR036259">
    <property type="entry name" value="MFS_trans_sf"/>
</dbReference>
<sequence length="406" mass="43216">MSVNPVPSLWRHRSFAAFWWSRMFSIIAFQIQAVAIGWQVYALTRDPWDLGMVGLAQFLPILLLTLPGGHVADHHDRRRIMMLGQAAYAGLLAVLAVGSGQHWLDRNGLLVLAFLIGAVRAFEFPAASAMLPSLVPSAQLVPALSLTGSARQAAFIAGPALGGGLYALGAEVTYAVAAGLFLLALAAAALIRPSTPVRPREPVTWATVLAGITYIRGNRVLLGAISLDLFAVLLGGATALLPVYAREILMTGPLGLGLLRAAPAVGALLMSFVLARWPVERHTGRIMFASVALFGAATMVFAVSTVMWLSLASLLVLGAADMVSVVVRSALVQLETPEDMRGRVGAVNWLFIGTSNQLGEFESGVTASWFGASRAVLLGGAGTLLVCALWMRWFPQLLRRDRMGEP</sequence>
<feature type="transmembrane region" description="Helical" evidence="7">
    <location>
        <begin position="287"/>
        <end position="320"/>
    </location>
</feature>
<name>A0A4Q7YID9_9GAMM</name>
<feature type="domain" description="Major facilitator superfamily (MFS) profile" evidence="8">
    <location>
        <begin position="1"/>
        <end position="399"/>
    </location>
</feature>
<feature type="transmembrane region" description="Helical" evidence="7">
    <location>
        <begin position="257"/>
        <end position="275"/>
    </location>
</feature>
<feature type="transmembrane region" description="Helical" evidence="7">
    <location>
        <begin position="50"/>
        <end position="68"/>
    </location>
</feature>
<dbReference type="AlphaFoldDB" id="A0A4Q7YID9"/>
<dbReference type="SUPFAM" id="SSF103473">
    <property type="entry name" value="MFS general substrate transporter"/>
    <property type="match status" value="1"/>
</dbReference>
<dbReference type="GO" id="GO:0022857">
    <property type="term" value="F:transmembrane transporter activity"/>
    <property type="evidence" value="ECO:0007669"/>
    <property type="project" value="InterPro"/>
</dbReference>
<proteinExistence type="predicted"/>
<feature type="transmembrane region" description="Helical" evidence="7">
    <location>
        <begin position="80"/>
        <end position="97"/>
    </location>
</feature>
<evidence type="ECO:0000259" key="8">
    <source>
        <dbReference type="PROSITE" id="PS50850"/>
    </source>
</evidence>
<dbReference type="InterPro" id="IPR020846">
    <property type="entry name" value="MFS_dom"/>
</dbReference>
<evidence type="ECO:0000256" key="4">
    <source>
        <dbReference type="ARBA" id="ARBA00022692"/>
    </source>
</evidence>
<keyword evidence="5 7" id="KW-1133">Transmembrane helix</keyword>
<feature type="transmembrane region" description="Helical" evidence="7">
    <location>
        <begin position="172"/>
        <end position="191"/>
    </location>
</feature>
<dbReference type="OrthoDB" id="7283966at2"/>
<keyword evidence="10" id="KW-1185">Reference proteome</keyword>
<dbReference type="InterPro" id="IPR010290">
    <property type="entry name" value="TM_effector"/>
</dbReference>
<comment type="caution">
    <text evidence="9">The sequence shown here is derived from an EMBL/GenBank/DDBJ whole genome shotgun (WGS) entry which is preliminary data.</text>
</comment>
<feature type="transmembrane region" description="Helical" evidence="7">
    <location>
        <begin position="20"/>
        <end position="43"/>
    </location>
</feature>
<evidence type="ECO:0000313" key="10">
    <source>
        <dbReference type="Proteomes" id="UP000292423"/>
    </source>
</evidence>
<dbReference type="PANTHER" id="PTHR23513:SF9">
    <property type="entry name" value="ENTEROBACTIN EXPORTER ENTS"/>
    <property type="match status" value="1"/>
</dbReference>
<keyword evidence="3" id="KW-1003">Cell membrane</keyword>
<dbReference type="PROSITE" id="PS50850">
    <property type="entry name" value="MFS"/>
    <property type="match status" value="1"/>
</dbReference>
<feature type="transmembrane region" description="Helical" evidence="7">
    <location>
        <begin position="220"/>
        <end position="245"/>
    </location>
</feature>
<feature type="transmembrane region" description="Helical" evidence="7">
    <location>
        <begin position="375"/>
        <end position="394"/>
    </location>
</feature>
<evidence type="ECO:0000256" key="1">
    <source>
        <dbReference type="ARBA" id="ARBA00004651"/>
    </source>
</evidence>
<keyword evidence="2" id="KW-0813">Transport</keyword>
<protein>
    <submittedName>
        <fullName evidence="9">Transmembrane secretion effector</fullName>
    </submittedName>
</protein>
<evidence type="ECO:0000313" key="9">
    <source>
        <dbReference type="EMBL" id="RZU36888.1"/>
    </source>
</evidence>
<dbReference type="Pfam" id="PF05977">
    <property type="entry name" value="MFS_3"/>
    <property type="match status" value="1"/>
</dbReference>
<dbReference type="Gene3D" id="1.20.1250.20">
    <property type="entry name" value="MFS general substrate transporter like domains"/>
    <property type="match status" value="1"/>
</dbReference>
<dbReference type="RefSeq" id="WP_130415463.1">
    <property type="nucleotide sequence ID" value="NZ_SHKX01000016.1"/>
</dbReference>
<dbReference type="EMBL" id="SHKX01000016">
    <property type="protein sequence ID" value="RZU36888.1"/>
    <property type="molecule type" value="Genomic_DNA"/>
</dbReference>
<dbReference type="GO" id="GO:0005886">
    <property type="term" value="C:plasma membrane"/>
    <property type="evidence" value="ECO:0007669"/>
    <property type="project" value="UniProtKB-SubCell"/>
</dbReference>
<evidence type="ECO:0000256" key="5">
    <source>
        <dbReference type="ARBA" id="ARBA00022989"/>
    </source>
</evidence>
<dbReference type="Proteomes" id="UP000292423">
    <property type="component" value="Unassembled WGS sequence"/>
</dbReference>
<reference evidence="9 10" key="1">
    <citation type="submission" date="2019-02" db="EMBL/GenBank/DDBJ databases">
        <title>Genomic Encyclopedia of Type Strains, Phase IV (KMG-IV): sequencing the most valuable type-strain genomes for metagenomic binning, comparative biology and taxonomic classification.</title>
        <authorList>
            <person name="Goeker M."/>
        </authorList>
    </citation>
    <scope>NUCLEOTIDE SEQUENCE [LARGE SCALE GENOMIC DNA]</scope>
    <source>
        <strain evidence="9 10">DSM 105135</strain>
    </source>
</reference>
<evidence type="ECO:0000256" key="7">
    <source>
        <dbReference type="SAM" id="Phobius"/>
    </source>
</evidence>
<accession>A0A4Q7YID9</accession>
<evidence type="ECO:0000256" key="3">
    <source>
        <dbReference type="ARBA" id="ARBA00022475"/>
    </source>
</evidence>
<keyword evidence="4 7" id="KW-0812">Transmembrane</keyword>